<evidence type="ECO:0000256" key="1">
    <source>
        <dbReference type="ARBA" id="ARBA00023015"/>
    </source>
</evidence>
<keyword evidence="2" id="KW-0238">DNA-binding</keyword>
<sequence>MRLSQLLKEYRREHKLSQQLLADKIGVSKQYISMLENEKNSRSGNPIAPSVATMKKISEGLNIPINTLLTQLDGDQVIDFTSNSTNMSSISNNINFANNSAIIDTCQNYSSYTYIPIGVSAGTLKTIEGLSELPTIQLPDCMMGNYAGNTDVFIMHVNGDSMNRLFNDGDSIMCTPLPSFSHIENGDVVVVELHGEYTVKHFFNDQTNNRVILRPDSTNPIHTDIILSYEQAEELQLIGIVVMCCKYI</sequence>
<dbReference type="PANTHER" id="PTHR40661">
    <property type="match status" value="1"/>
</dbReference>
<accession>A0A8S5P4G9</accession>
<dbReference type="EMBL" id="BK015338">
    <property type="protein sequence ID" value="DAE01958.1"/>
    <property type="molecule type" value="Genomic_DNA"/>
</dbReference>
<dbReference type="InterPro" id="IPR036286">
    <property type="entry name" value="LexA/Signal_pep-like_sf"/>
</dbReference>
<dbReference type="InterPro" id="IPR015927">
    <property type="entry name" value="Peptidase_S24_S26A/B/C"/>
</dbReference>
<keyword evidence="3" id="KW-0804">Transcription</keyword>
<dbReference type="Pfam" id="PF01381">
    <property type="entry name" value="HTH_3"/>
    <property type="match status" value="1"/>
</dbReference>
<evidence type="ECO:0000313" key="5">
    <source>
        <dbReference type="EMBL" id="DAE01958.1"/>
    </source>
</evidence>
<evidence type="ECO:0000256" key="2">
    <source>
        <dbReference type="ARBA" id="ARBA00023125"/>
    </source>
</evidence>
<reference evidence="5" key="1">
    <citation type="journal article" date="2021" name="Proc. Natl. Acad. Sci. U.S.A.">
        <title>A Catalog of Tens of Thousands of Viruses from Human Metagenomes Reveals Hidden Associations with Chronic Diseases.</title>
        <authorList>
            <person name="Tisza M.J."/>
            <person name="Buck C.B."/>
        </authorList>
    </citation>
    <scope>NUCLEOTIDE SEQUENCE</scope>
    <source>
        <strain evidence="5">Ctiam3</strain>
    </source>
</reference>
<name>A0A8S5P4G9_9CAUD</name>
<dbReference type="CDD" id="cd06529">
    <property type="entry name" value="S24_LexA-like"/>
    <property type="match status" value="1"/>
</dbReference>
<dbReference type="PANTHER" id="PTHR40661:SF3">
    <property type="entry name" value="FELS-1 PROPHAGE TRANSCRIPTIONAL REGULATOR"/>
    <property type="match status" value="1"/>
</dbReference>
<organism evidence="5">
    <name type="scientific">Siphoviridae sp. ctiam3</name>
    <dbReference type="NCBI Taxonomy" id="2825624"/>
    <lineage>
        <taxon>Viruses</taxon>
        <taxon>Duplodnaviria</taxon>
        <taxon>Heunggongvirae</taxon>
        <taxon>Uroviricota</taxon>
        <taxon>Caudoviricetes</taxon>
    </lineage>
</organism>
<dbReference type="Gene3D" id="1.10.260.40">
    <property type="entry name" value="lambda repressor-like DNA-binding domains"/>
    <property type="match status" value="1"/>
</dbReference>
<evidence type="ECO:0000256" key="3">
    <source>
        <dbReference type="ARBA" id="ARBA00023163"/>
    </source>
</evidence>
<feature type="domain" description="HTH cro/C1-type" evidence="4">
    <location>
        <begin position="7"/>
        <end position="68"/>
    </location>
</feature>
<proteinExistence type="predicted"/>
<dbReference type="InterPro" id="IPR039418">
    <property type="entry name" value="LexA-like"/>
</dbReference>
<dbReference type="Gene3D" id="2.10.109.10">
    <property type="entry name" value="Umud Fragment, subunit A"/>
    <property type="match status" value="1"/>
</dbReference>
<dbReference type="InterPro" id="IPR010982">
    <property type="entry name" value="Lambda_DNA-bd_dom_sf"/>
</dbReference>
<dbReference type="SUPFAM" id="SSF47413">
    <property type="entry name" value="lambda repressor-like DNA-binding domains"/>
    <property type="match status" value="1"/>
</dbReference>
<dbReference type="SUPFAM" id="SSF51306">
    <property type="entry name" value="LexA/Signal peptidase"/>
    <property type="match status" value="1"/>
</dbReference>
<dbReference type="GO" id="GO:0003677">
    <property type="term" value="F:DNA binding"/>
    <property type="evidence" value="ECO:0007669"/>
    <property type="project" value="UniProtKB-KW"/>
</dbReference>
<keyword evidence="1" id="KW-0805">Transcription regulation</keyword>
<dbReference type="InterPro" id="IPR001387">
    <property type="entry name" value="Cro/C1-type_HTH"/>
</dbReference>
<protein>
    <submittedName>
        <fullName evidence="5">LexA-like protein</fullName>
    </submittedName>
</protein>
<dbReference type="SMART" id="SM00530">
    <property type="entry name" value="HTH_XRE"/>
    <property type="match status" value="1"/>
</dbReference>
<dbReference type="CDD" id="cd00093">
    <property type="entry name" value="HTH_XRE"/>
    <property type="match status" value="1"/>
</dbReference>
<evidence type="ECO:0000259" key="4">
    <source>
        <dbReference type="PROSITE" id="PS50943"/>
    </source>
</evidence>
<dbReference type="PROSITE" id="PS50943">
    <property type="entry name" value="HTH_CROC1"/>
    <property type="match status" value="1"/>
</dbReference>
<dbReference type="Pfam" id="PF00717">
    <property type="entry name" value="Peptidase_S24"/>
    <property type="match status" value="1"/>
</dbReference>